<dbReference type="PANTHER" id="PTHR18901:SF38">
    <property type="entry name" value="PSEUDOURIDINE-5'-PHOSPHATASE"/>
    <property type="match status" value="1"/>
</dbReference>
<dbReference type="InterPro" id="IPR023214">
    <property type="entry name" value="HAD_sf"/>
</dbReference>
<evidence type="ECO:0000313" key="1">
    <source>
        <dbReference type="EMBL" id="MBL3679235.1"/>
    </source>
</evidence>
<proteinExistence type="predicted"/>
<dbReference type="Gene3D" id="1.10.150.240">
    <property type="entry name" value="Putative phosphatase, domain 2"/>
    <property type="match status" value="1"/>
</dbReference>
<name>A0ABS1SFI6_9MICO</name>
<gene>
    <name evidence="1" type="ORF">D3230_07975</name>
</gene>
<accession>A0ABS1SFI6</accession>
<dbReference type="Proteomes" id="UP001645859">
    <property type="component" value="Unassembled WGS sequence"/>
</dbReference>
<protein>
    <submittedName>
        <fullName evidence="1">HAD family phosphatase</fullName>
    </submittedName>
</protein>
<reference evidence="1 2" key="1">
    <citation type="submission" date="2018-09" db="EMBL/GenBank/DDBJ databases">
        <title>Comparative genomics of Leucobacter spp.</title>
        <authorList>
            <person name="Reis A.C."/>
            <person name="Kolvenbach B.A."/>
            <person name="Corvini P.F.X."/>
            <person name="Nunes O.C."/>
        </authorList>
    </citation>
    <scope>NUCLEOTIDE SEQUENCE [LARGE SCALE GENOMIC DNA]</scope>
    <source>
        <strain evidence="1 2">TAN 31504</strain>
    </source>
</reference>
<dbReference type="CDD" id="cd07505">
    <property type="entry name" value="HAD_BPGM-like"/>
    <property type="match status" value="1"/>
</dbReference>
<organism evidence="1 2">
    <name type="scientific">Leucobacter chromiireducens subsp. solipictus</name>
    <dbReference type="NCBI Taxonomy" id="398235"/>
    <lineage>
        <taxon>Bacteria</taxon>
        <taxon>Bacillati</taxon>
        <taxon>Actinomycetota</taxon>
        <taxon>Actinomycetes</taxon>
        <taxon>Micrococcales</taxon>
        <taxon>Microbacteriaceae</taxon>
        <taxon>Leucobacter</taxon>
    </lineage>
</organism>
<dbReference type="InterPro" id="IPR023198">
    <property type="entry name" value="PGP-like_dom2"/>
</dbReference>
<dbReference type="Pfam" id="PF13419">
    <property type="entry name" value="HAD_2"/>
    <property type="match status" value="1"/>
</dbReference>
<dbReference type="InterPro" id="IPR036412">
    <property type="entry name" value="HAD-like_sf"/>
</dbReference>
<keyword evidence="2" id="KW-1185">Reference proteome</keyword>
<comment type="caution">
    <text evidence="1">The sequence shown here is derived from an EMBL/GenBank/DDBJ whole genome shotgun (WGS) entry which is preliminary data.</text>
</comment>
<evidence type="ECO:0000313" key="2">
    <source>
        <dbReference type="Proteomes" id="UP001645859"/>
    </source>
</evidence>
<dbReference type="EMBL" id="QYAC01000004">
    <property type="protein sequence ID" value="MBL3679235.1"/>
    <property type="molecule type" value="Genomic_DNA"/>
</dbReference>
<dbReference type="PANTHER" id="PTHR18901">
    <property type="entry name" value="2-DEOXYGLUCOSE-6-PHOSPHATE PHOSPHATASE 2"/>
    <property type="match status" value="1"/>
</dbReference>
<dbReference type="SUPFAM" id="SSF56784">
    <property type="entry name" value="HAD-like"/>
    <property type="match status" value="1"/>
</dbReference>
<dbReference type="InterPro" id="IPR041492">
    <property type="entry name" value="HAD_2"/>
</dbReference>
<dbReference type="Gene3D" id="3.40.50.1000">
    <property type="entry name" value="HAD superfamily/HAD-like"/>
    <property type="match status" value="1"/>
</dbReference>
<dbReference type="NCBIfam" id="TIGR01509">
    <property type="entry name" value="HAD-SF-IA-v3"/>
    <property type="match status" value="1"/>
</dbReference>
<sequence>MDGTLIDSEPLWLEAELRMLRRYDIELTEQVRDSLIGSGLRAAAATFQGLGVPLTIEEIIAEWTASVIAGLRSEGPQWRPGAIELLGSLRDAGIPFGLVTMAVREIADAVLALLPDELRFAAVLGGDEVAHEKPHPEPYLRGAELLDVSITECVALEDSLTGVRAARASGAVTFGIPNLLNIDAAPAHEHWPTLAGVDADILSERFRRYARPDTPTREDTHA</sequence>
<dbReference type="InterPro" id="IPR006439">
    <property type="entry name" value="HAD-SF_hydro_IA"/>
</dbReference>